<gene>
    <name evidence="1" type="ORF">GCM10011515_22190</name>
</gene>
<evidence type="ECO:0008006" key="3">
    <source>
        <dbReference type="Google" id="ProtNLM"/>
    </source>
</evidence>
<keyword evidence="2" id="KW-1185">Reference proteome</keyword>
<sequence>MLADQDRADRLLALTGLTPEVLRENLTDRAVLGAVLDYLASHEPDMVLAADALNVAPERLAQARTELSGGALPE</sequence>
<dbReference type="EMBL" id="BMKL01000001">
    <property type="protein sequence ID" value="GGE02082.1"/>
    <property type="molecule type" value="Genomic_DNA"/>
</dbReference>
<dbReference type="Proteomes" id="UP000619041">
    <property type="component" value="Unassembled WGS sequence"/>
</dbReference>
<evidence type="ECO:0000313" key="1">
    <source>
        <dbReference type="EMBL" id="GGE02082.1"/>
    </source>
</evidence>
<accession>A0ABQ1S9I4</accession>
<evidence type="ECO:0000313" key="2">
    <source>
        <dbReference type="Proteomes" id="UP000619041"/>
    </source>
</evidence>
<comment type="caution">
    <text evidence="1">The sequence shown here is derived from an EMBL/GenBank/DDBJ whole genome shotgun (WGS) entry which is preliminary data.</text>
</comment>
<protein>
    <recommendedName>
        <fullName evidence="3">DUF3572 domain-containing protein</fullName>
    </recommendedName>
</protein>
<dbReference type="Pfam" id="PF12096">
    <property type="entry name" value="DUF3572"/>
    <property type="match status" value="1"/>
</dbReference>
<proteinExistence type="predicted"/>
<organism evidence="1 2">
    <name type="scientific">Tsuneonella deserti</name>
    <dbReference type="NCBI Taxonomy" id="2035528"/>
    <lineage>
        <taxon>Bacteria</taxon>
        <taxon>Pseudomonadati</taxon>
        <taxon>Pseudomonadota</taxon>
        <taxon>Alphaproteobacteria</taxon>
        <taxon>Sphingomonadales</taxon>
        <taxon>Erythrobacteraceae</taxon>
        <taxon>Tsuneonella</taxon>
    </lineage>
</organism>
<reference evidence="2" key="1">
    <citation type="journal article" date="2019" name="Int. J. Syst. Evol. Microbiol.">
        <title>The Global Catalogue of Microorganisms (GCM) 10K type strain sequencing project: providing services to taxonomists for standard genome sequencing and annotation.</title>
        <authorList>
            <consortium name="The Broad Institute Genomics Platform"/>
            <consortium name="The Broad Institute Genome Sequencing Center for Infectious Disease"/>
            <person name="Wu L."/>
            <person name="Ma J."/>
        </authorList>
    </citation>
    <scope>NUCLEOTIDE SEQUENCE [LARGE SCALE GENOMIC DNA]</scope>
    <source>
        <strain evidence="2">CGMCC 1.15959</strain>
    </source>
</reference>
<dbReference type="InterPro" id="IPR021955">
    <property type="entry name" value="DUF3572"/>
</dbReference>
<name>A0ABQ1S9I4_9SPHN</name>